<feature type="transmembrane region" description="Helical" evidence="5">
    <location>
        <begin position="66"/>
        <end position="92"/>
    </location>
</feature>
<feature type="transmembrane region" description="Helical" evidence="5">
    <location>
        <begin position="6"/>
        <end position="30"/>
    </location>
</feature>
<protein>
    <submittedName>
        <fullName evidence="6">Organic solute transporter-related</fullName>
    </submittedName>
</protein>
<comment type="caution">
    <text evidence="6">The sequence shown here is derived from an EMBL/GenBank/DDBJ whole genome shotgun (WGS) entry which is preliminary data.</text>
</comment>
<dbReference type="PROSITE" id="PS51257">
    <property type="entry name" value="PROKAR_LIPOPROTEIN"/>
    <property type="match status" value="1"/>
</dbReference>
<feature type="transmembrane region" description="Helical" evidence="5">
    <location>
        <begin position="135"/>
        <end position="156"/>
    </location>
</feature>
<evidence type="ECO:0000256" key="3">
    <source>
        <dbReference type="ARBA" id="ARBA00022989"/>
    </source>
</evidence>
<evidence type="ECO:0000256" key="5">
    <source>
        <dbReference type="SAM" id="Phobius"/>
    </source>
</evidence>
<gene>
    <name evidence="6" type="ORF">M0812_10519</name>
</gene>
<sequence length="332" mass="38324">MKRHLAIQIISGLSCFFSCFVSINLICNHLKNYSEPKKQQKIIRLILLVPIYSIQSWLSLTFPENSLFFTLVRCCYESIVLHTFLSLLLVYLGGTVRFTKMMAKKTVTHPFPMNRMVSHVNEGFLLQMFRGTLQFVILIPVCSIVALLLNACGLYHEGDLSLRYGYFWIELIYNFSVSLSLYCLVLFYKATNRELSKNPKSNTLMRFLTVKSVIFFAYWQSLGITVLIQTGIIQDVGSWTVSHIKTVIQEFMMSIEMAYAALACCVSFDYKEFQKDKKISFCQAAYHAFKAKDLVRELQLAIVSYLPKKKKKKNELAYGSPHTPKNFQIKYV</sequence>
<name>A0AAV7ZRN7_9EUKA</name>
<reference evidence="6" key="1">
    <citation type="submission" date="2022-08" db="EMBL/GenBank/DDBJ databases">
        <title>Novel sulphate-reducing endosymbionts in the free-living metamonad Anaeramoeba.</title>
        <authorList>
            <person name="Jerlstrom-Hultqvist J."/>
            <person name="Cepicka I."/>
            <person name="Gallot-Lavallee L."/>
            <person name="Salas-Leiva D."/>
            <person name="Curtis B.A."/>
            <person name="Zahonova K."/>
            <person name="Pipaliya S."/>
            <person name="Dacks J."/>
            <person name="Roger A.J."/>
        </authorList>
    </citation>
    <scope>NUCLEOTIDE SEQUENCE</scope>
    <source>
        <strain evidence="6">Busselton2</strain>
    </source>
</reference>
<dbReference type="InterPro" id="IPR005178">
    <property type="entry name" value="Ostalpha/TMEM184C"/>
</dbReference>
<feature type="transmembrane region" description="Helical" evidence="5">
    <location>
        <begin position="208"/>
        <end position="231"/>
    </location>
</feature>
<dbReference type="PANTHER" id="PTHR23423">
    <property type="entry name" value="ORGANIC SOLUTE TRANSPORTER-RELATED"/>
    <property type="match status" value="1"/>
</dbReference>
<dbReference type="Pfam" id="PF03619">
    <property type="entry name" value="Solute_trans_a"/>
    <property type="match status" value="1"/>
</dbReference>
<evidence type="ECO:0000313" key="6">
    <source>
        <dbReference type="EMBL" id="KAJ3444661.1"/>
    </source>
</evidence>
<evidence type="ECO:0000256" key="1">
    <source>
        <dbReference type="ARBA" id="ARBA00004141"/>
    </source>
</evidence>
<dbReference type="EMBL" id="JANTQA010000023">
    <property type="protein sequence ID" value="KAJ3444661.1"/>
    <property type="molecule type" value="Genomic_DNA"/>
</dbReference>
<evidence type="ECO:0000256" key="4">
    <source>
        <dbReference type="ARBA" id="ARBA00023136"/>
    </source>
</evidence>
<feature type="transmembrane region" description="Helical" evidence="5">
    <location>
        <begin position="251"/>
        <end position="270"/>
    </location>
</feature>
<keyword evidence="2 5" id="KW-0812">Transmembrane</keyword>
<dbReference type="GO" id="GO:0016020">
    <property type="term" value="C:membrane"/>
    <property type="evidence" value="ECO:0007669"/>
    <property type="project" value="UniProtKB-SubCell"/>
</dbReference>
<keyword evidence="3 5" id="KW-1133">Transmembrane helix</keyword>
<comment type="subcellular location">
    <subcellularLocation>
        <location evidence="1">Membrane</location>
        <topology evidence="1">Multi-pass membrane protein</topology>
    </subcellularLocation>
</comment>
<keyword evidence="4 5" id="KW-0472">Membrane</keyword>
<dbReference type="Proteomes" id="UP001146793">
    <property type="component" value="Unassembled WGS sequence"/>
</dbReference>
<feature type="transmembrane region" description="Helical" evidence="5">
    <location>
        <begin position="168"/>
        <end position="188"/>
    </location>
</feature>
<dbReference type="AlphaFoldDB" id="A0AAV7ZRN7"/>
<organism evidence="6 7">
    <name type="scientific">Anaeramoeba flamelloides</name>
    <dbReference type="NCBI Taxonomy" id="1746091"/>
    <lineage>
        <taxon>Eukaryota</taxon>
        <taxon>Metamonada</taxon>
        <taxon>Anaeramoebidae</taxon>
        <taxon>Anaeramoeba</taxon>
    </lineage>
</organism>
<accession>A0AAV7ZRN7</accession>
<evidence type="ECO:0000313" key="7">
    <source>
        <dbReference type="Proteomes" id="UP001146793"/>
    </source>
</evidence>
<dbReference type="SMART" id="SM01417">
    <property type="entry name" value="Solute_trans_a"/>
    <property type="match status" value="1"/>
</dbReference>
<evidence type="ECO:0000256" key="2">
    <source>
        <dbReference type="ARBA" id="ARBA00022692"/>
    </source>
</evidence>
<feature type="transmembrane region" description="Helical" evidence="5">
    <location>
        <begin position="42"/>
        <end position="60"/>
    </location>
</feature>
<proteinExistence type="predicted"/>